<dbReference type="SUPFAM" id="SSF48726">
    <property type="entry name" value="Immunoglobulin"/>
    <property type="match status" value="1"/>
</dbReference>
<keyword evidence="1" id="KW-0833">Ubl conjugation pathway</keyword>
<evidence type="ECO:0000313" key="5">
    <source>
        <dbReference type="EMBL" id="MXQ81199.1"/>
    </source>
</evidence>
<dbReference type="InterPro" id="IPR007135">
    <property type="entry name" value="Atg3/Atg10"/>
</dbReference>
<proteinExistence type="predicted"/>
<dbReference type="GO" id="GO:0005886">
    <property type="term" value="C:plasma membrane"/>
    <property type="evidence" value="ECO:0007669"/>
    <property type="project" value="InterPro"/>
</dbReference>
<dbReference type="SMART" id="SM00409">
    <property type="entry name" value="IG"/>
    <property type="match status" value="1"/>
</dbReference>
<evidence type="ECO:0000259" key="4">
    <source>
        <dbReference type="PROSITE" id="PS50835"/>
    </source>
</evidence>
<evidence type="ECO:0000256" key="1">
    <source>
        <dbReference type="ARBA" id="ARBA00022786"/>
    </source>
</evidence>
<feature type="transmembrane region" description="Helical" evidence="3">
    <location>
        <begin position="351"/>
        <end position="375"/>
    </location>
</feature>
<dbReference type="InterPro" id="IPR039257">
    <property type="entry name" value="BTLA"/>
</dbReference>
<name>A0A6B0QTU5_9CETA</name>
<accession>A0A6B0QTU5</accession>
<keyword evidence="6" id="KW-1185">Reference proteome</keyword>
<evidence type="ECO:0000313" key="6">
    <source>
        <dbReference type="Proteomes" id="UP000322234"/>
    </source>
</evidence>
<dbReference type="InterPro" id="IPR003599">
    <property type="entry name" value="Ig_sub"/>
</dbReference>
<dbReference type="InterPro" id="IPR013783">
    <property type="entry name" value="Ig-like_fold"/>
</dbReference>
<organism evidence="5 6">
    <name type="scientific">Bos mutus</name>
    <name type="common">wild yak</name>
    <dbReference type="NCBI Taxonomy" id="72004"/>
    <lineage>
        <taxon>Eukaryota</taxon>
        <taxon>Metazoa</taxon>
        <taxon>Chordata</taxon>
        <taxon>Craniata</taxon>
        <taxon>Vertebrata</taxon>
        <taxon>Euteleostomi</taxon>
        <taxon>Mammalia</taxon>
        <taxon>Eutheria</taxon>
        <taxon>Laurasiatheria</taxon>
        <taxon>Artiodactyla</taxon>
        <taxon>Ruminantia</taxon>
        <taxon>Pecora</taxon>
        <taxon>Bovidae</taxon>
        <taxon>Bovinae</taxon>
        <taxon>Bos</taxon>
    </lineage>
</organism>
<keyword evidence="3" id="KW-0472">Membrane</keyword>
<keyword evidence="3" id="KW-0812">Transmembrane</keyword>
<dbReference type="Pfam" id="PF03987">
    <property type="entry name" value="Autophagy_act_C"/>
    <property type="match status" value="1"/>
</dbReference>
<dbReference type="GO" id="GO:0019787">
    <property type="term" value="F:ubiquitin-like protein transferase activity"/>
    <property type="evidence" value="ECO:0007669"/>
    <property type="project" value="InterPro"/>
</dbReference>
<dbReference type="AlphaFoldDB" id="A0A6B0QTU5"/>
<dbReference type="InterPro" id="IPR036179">
    <property type="entry name" value="Ig-like_dom_sf"/>
</dbReference>
<dbReference type="InterPro" id="IPR007110">
    <property type="entry name" value="Ig-like_dom"/>
</dbReference>
<dbReference type="PROSITE" id="PS50835">
    <property type="entry name" value="IG_LIKE"/>
    <property type="match status" value="1"/>
</dbReference>
<dbReference type="GO" id="GO:0038023">
    <property type="term" value="F:signaling receptor activity"/>
    <property type="evidence" value="ECO:0007669"/>
    <property type="project" value="InterPro"/>
</dbReference>
<protein>
    <recommendedName>
        <fullName evidence="4">Ig-like domain-containing protein</fullName>
    </recommendedName>
</protein>
<dbReference type="Proteomes" id="UP000322234">
    <property type="component" value="Unassembled WGS sequence"/>
</dbReference>
<dbReference type="Gene3D" id="2.60.40.10">
    <property type="entry name" value="Immunoglobulins"/>
    <property type="match status" value="1"/>
</dbReference>
<dbReference type="GO" id="GO:0006914">
    <property type="term" value="P:autophagy"/>
    <property type="evidence" value="ECO:0007669"/>
    <property type="project" value="UniProtKB-KW"/>
</dbReference>
<feature type="domain" description="Ig-like" evidence="4">
    <location>
        <begin position="243"/>
        <end position="328"/>
    </location>
</feature>
<dbReference type="PANTHER" id="PTHR37996:SF1">
    <property type="entry name" value="B- AND T-LYMPHOCYTE ATTENUATOR"/>
    <property type="match status" value="1"/>
</dbReference>
<keyword evidence="3" id="KW-1133">Transmembrane helix</keyword>
<evidence type="ECO:0000256" key="2">
    <source>
        <dbReference type="ARBA" id="ARBA00023006"/>
    </source>
</evidence>
<dbReference type="GO" id="GO:0002768">
    <property type="term" value="P:immune response-regulating cell surface receptor signaling pathway"/>
    <property type="evidence" value="ECO:0007669"/>
    <property type="project" value="InterPro"/>
</dbReference>
<dbReference type="PANTHER" id="PTHR37996">
    <property type="entry name" value="B- AND T-LYMPHOCYTE ATTENUATOR"/>
    <property type="match status" value="1"/>
</dbReference>
<keyword evidence="2" id="KW-0072">Autophagy</keyword>
<gene>
    <name evidence="5" type="ORF">E5288_WYG012789</name>
</gene>
<comment type="caution">
    <text evidence="5">The sequence shown here is derived from an EMBL/GenBank/DDBJ whole genome shotgun (WGS) entry which is preliminary data.</text>
</comment>
<sequence length="486" mass="55366">MQNVINTVKGKALEVAEYLTPVLKESKFKETGVITPEEFVAAGDHLVHHCPTWQWATGEELKVKAYLPSGKQFLVTKNVPCYKRCKQMEYSDELEAIIEEDDGDGGWVDTYHNTGIAGITEAVKEITLESKVMEIILNLINLLLLFITEYEESGLLETDEATLDTRKIVEACKAKTDAGGEDAILQTRTYDLYITYDKYYQTPRLWLFGYDESLPLRNVKKIEVGDKSCDIQLYIKKYSMYVVSSGDPFELECPMKYCADRPTVSWCKLEGNNCLHLGDRLQGSMGWEERKLISVFILHFNQVLASDSGSYRCFVNSSSGFIESHSITINVTDTKNASRPLSKEEMVDRQWILYSLLPLGALPLLITCFYLFCCLRRHRGEQKKLSNSTGRDTNLVDVPQFFRSEPTEIDIMESSQTLHLETGIYDNDPWFRVRRESGVYFNPSLEENKQGIVYASLKHSVIGMNPRQATHVQEAPTEYATICVRS</sequence>
<dbReference type="EMBL" id="VBQZ03000006">
    <property type="protein sequence ID" value="MXQ81199.1"/>
    <property type="molecule type" value="Genomic_DNA"/>
</dbReference>
<evidence type="ECO:0000256" key="3">
    <source>
        <dbReference type="SAM" id="Phobius"/>
    </source>
</evidence>
<reference evidence="5" key="1">
    <citation type="submission" date="2019-10" db="EMBL/GenBank/DDBJ databases">
        <title>The sequence and de novo assembly of the wild yak genome.</title>
        <authorList>
            <person name="Liu Y."/>
        </authorList>
    </citation>
    <scope>NUCLEOTIDE SEQUENCE [LARGE SCALE GENOMIC DNA]</scope>
    <source>
        <strain evidence="5">WY2019</strain>
    </source>
</reference>